<dbReference type="Proteomes" id="UP001519331">
    <property type="component" value="Unassembled WGS sequence"/>
</dbReference>
<comment type="caution">
    <text evidence="7">The sequence shown here is derived from an EMBL/GenBank/DDBJ whole genome shotgun (WGS) entry which is preliminary data.</text>
</comment>
<dbReference type="Pfam" id="PF00501">
    <property type="entry name" value="AMP-binding"/>
    <property type="match status" value="1"/>
</dbReference>
<evidence type="ECO:0000256" key="1">
    <source>
        <dbReference type="ARBA" id="ARBA00006432"/>
    </source>
</evidence>
<evidence type="ECO:0000313" key="7">
    <source>
        <dbReference type="EMBL" id="MBP2318164.1"/>
    </source>
</evidence>
<dbReference type="InterPro" id="IPR025110">
    <property type="entry name" value="AMP-bd_C"/>
</dbReference>
<evidence type="ECO:0000256" key="4">
    <source>
        <dbReference type="ARBA" id="ARBA00022840"/>
    </source>
</evidence>
<feature type="domain" description="AMP-binding enzyme C-terminal" evidence="6">
    <location>
        <begin position="482"/>
        <end position="559"/>
    </location>
</feature>
<evidence type="ECO:0000256" key="2">
    <source>
        <dbReference type="ARBA" id="ARBA00022598"/>
    </source>
</evidence>
<dbReference type="InterPro" id="IPR042099">
    <property type="entry name" value="ANL_N_sf"/>
</dbReference>
<dbReference type="RefSeq" id="WP_210048495.1">
    <property type="nucleotide sequence ID" value="NZ_JAGINX010000001.1"/>
</dbReference>
<dbReference type="InterPro" id="IPR020845">
    <property type="entry name" value="AMP-binding_CS"/>
</dbReference>
<keyword evidence="3" id="KW-0547">Nucleotide-binding</keyword>
<dbReference type="EMBL" id="JAGINX010000001">
    <property type="protein sequence ID" value="MBP2318164.1"/>
    <property type="molecule type" value="Genomic_DNA"/>
</dbReference>
<dbReference type="Gene3D" id="3.30.300.30">
    <property type="match status" value="1"/>
</dbReference>
<dbReference type="Gene3D" id="3.40.50.12780">
    <property type="entry name" value="N-terminal domain of ligase-like"/>
    <property type="match status" value="1"/>
</dbReference>
<evidence type="ECO:0000259" key="6">
    <source>
        <dbReference type="Pfam" id="PF13193"/>
    </source>
</evidence>
<evidence type="ECO:0000313" key="8">
    <source>
        <dbReference type="Proteomes" id="UP001519331"/>
    </source>
</evidence>
<keyword evidence="2 7" id="KW-0436">Ligase</keyword>
<keyword evidence="8" id="KW-1185">Reference proteome</keyword>
<accession>A0ABS4T141</accession>
<dbReference type="InterPro" id="IPR000873">
    <property type="entry name" value="AMP-dep_synth/lig_dom"/>
</dbReference>
<dbReference type="EC" id="6.2.1.1" evidence="7"/>
<gene>
    <name evidence="7" type="ORF">JOF45_001183</name>
</gene>
<proteinExistence type="inferred from homology"/>
<dbReference type="PANTHER" id="PTHR43605:SF10">
    <property type="entry name" value="ACYL-COA SYNTHETASE MEDIUM CHAIN FAMILY MEMBER 3"/>
    <property type="match status" value="1"/>
</dbReference>
<reference evidence="7 8" key="1">
    <citation type="submission" date="2021-03" db="EMBL/GenBank/DDBJ databases">
        <title>Sequencing the genomes of 1000 actinobacteria strains.</title>
        <authorList>
            <person name="Klenk H.-P."/>
        </authorList>
    </citation>
    <scope>NUCLEOTIDE SEQUENCE [LARGE SCALE GENOMIC DNA]</scope>
    <source>
        <strain evidence="7 8">DSM 12544</strain>
    </source>
</reference>
<dbReference type="InterPro" id="IPR045851">
    <property type="entry name" value="AMP-bd_C_sf"/>
</dbReference>
<evidence type="ECO:0000256" key="3">
    <source>
        <dbReference type="ARBA" id="ARBA00022741"/>
    </source>
</evidence>
<organism evidence="7 8">
    <name type="scientific">Nesterenkonia lacusekhoensis</name>
    <dbReference type="NCBI Taxonomy" id="150832"/>
    <lineage>
        <taxon>Bacteria</taxon>
        <taxon>Bacillati</taxon>
        <taxon>Actinomycetota</taxon>
        <taxon>Actinomycetes</taxon>
        <taxon>Micrococcales</taxon>
        <taxon>Micrococcaceae</taxon>
        <taxon>Nesterenkonia</taxon>
    </lineage>
</organism>
<feature type="domain" description="AMP-dependent synthetase/ligase" evidence="5">
    <location>
        <begin position="70"/>
        <end position="418"/>
    </location>
</feature>
<dbReference type="Pfam" id="PF13193">
    <property type="entry name" value="AMP-binding_C"/>
    <property type="match status" value="1"/>
</dbReference>
<dbReference type="PANTHER" id="PTHR43605">
    <property type="entry name" value="ACYL-COENZYME A SYNTHETASE"/>
    <property type="match status" value="1"/>
</dbReference>
<dbReference type="PROSITE" id="PS00455">
    <property type="entry name" value="AMP_BINDING"/>
    <property type="match status" value="1"/>
</dbReference>
<protein>
    <submittedName>
        <fullName evidence="7">Acetyl-CoA synthetase</fullName>
        <ecNumber evidence="7">6.2.1.1</ecNumber>
    </submittedName>
</protein>
<name>A0ABS4T141_9MICC</name>
<dbReference type="GO" id="GO:0003987">
    <property type="term" value="F:acetate-CoA ligase activity"/>
    <property type="evidence" value="ECO:0007669"/>
    <property type="project" value="UniProtKB-EC"/>
</dbReference>
<evidence type="ECO:0000259" key="5">
    <source>
        <dbReference type="Pfam" id="PF00501"/>
    </source>
</evidence>
<comment type="similarity">
    <text evidence="1">Belongs to the ATP-dependent AMP-binding enzyme family.</text>
</comment>
<keyword evidence="4" id="KW-0067">ATP-binding</keyword>
<sequence length="593" mass="65713">MSSSEPEQTQAFRAARDRLVAYQQDYEQAREQFEWPRFEEFNFALDWFDRIAASPERAEQDALIIAEADGSVLRRSFAELSEASDRVANWLREQGMRRGDRMILMLGNQIELWELMLAGIKLGAVLIPTAVQMGPADLQDRATRGQATWAAAGTEDLQKFSEVSGELNLIHVPGFYTPQIPDPEISGHLVLHYPQAYQAASGFTPDAPTAADETLLLYFTSGTTSLPKLVEHTHTSYPVGHLTTMYWIGIQPGDVHLNVAGPGWGKHAWSNFFAPWIAEATIFVYNYQRFDAYALMDQMQTHGVTSFCAPPTVWRMLIQADLSRLSTPPRVTVSAGEPLNAEVIEQVRRAWGSTIRDGFGQTESTLQVANTPGLPVTPGSMGRPLPGFDVVLLDPQTGEEAPVRDGLQEGELCLRAEQTGPNRPVGLLKSYYGDEQRTAEVFRGGVYHTGDVVRRDAEGVLTYVGRSDDVFKASDYRISPFELESVLVEHPAVAEAAVVPSPDPLRLAVPKAFVVLASGVEWDEKTAAAILQHCRDAVPPFKRIRRIELADLPKTISGKIRRVELRELEASRPEAATTSAPLEFREADLELSR</sequence>
<dbReference type="InterPro" id="IPR051087">
    <property type="entry name" value="Mitochondrial_ACSM"/>
</dbReference>
<dbReference type="SUPFAM" id="SSF56801">
    <property type="entry name" value="Acetyl-CoA synthetase-like"/>
    <property type="match status" value="1"/>
</dbReference>